<reference evidence="1" key="1">
    <citation type="submission" date="2019-11" db="EMBL/GenBank/DDBJ databases">
        <title>Nori genome reveals adaptations in red seaweeds to the harsh intertidal environment.</title>
        <authorList>
            <person name="Wang D."/>
            <person name="Mao Y."/>
        </authorList>
    </citation>
    <scope>NUCLEOTIDE SEQUENCE</scope>
    <source>
        <tissue evidence="1">Gametophyte</tissue>
    </source>
</reference>
<evidence type="ECO:0000313" key="2">
    <source>
        <dbReference type="Proteomes" id="UP000798662"/>
    </source>
</evidence>
<dbReference type="EMBL" id="CM020619">
    <property type="protein sequence ID" value="KAK1863069.1"/>
    <property type="molecule type" value="Genomic_DNA"/>
</dbReference>
<comment type="caution">
    <text evidence="1">The sequence shown here is derived from an EMBL/GenBank/DDBJ whole genome shotgun (WGS) entry which is preliminary data.</text>
</comment>
<accession>A0ACC3BYT2</accession>
<name>A0ACC3BYT2_PYRYE</name>
<dbReference type="Proteomes" id="UP000798662">
    <property type="component" value="Chromosome 2"/>
</dbReference>
<proteinExistence type="predicted"/>
<organism evidence="1 2">
    <name type="scientific">Pyropia yezoensis</name>
    <name type="common">Susabi-nori</name>
    <name type="synonym">Porphyra yezoensis</name>
    <dbReference type="NCBI Taxonomy" id="2788"/>
    <lineage>
        <taxon>Eukaryota</taxon>
        <taxon>Rhodophyta</taxon>
        <taxon>Bangiophyceae</taxon>
        <taxon>Bangiales</taxon>
        <taxon>Bangiaceae</taxon>
        <taxon>Pyropia</taxon>
    </lineage>
</organism>
<gene>
    <name evidence="1" type="ORF">I4F81_005633</name>
</gene>
<evidence type="ECO:0000313" key="1">
    <source>
        <dbReference type="EMBL" id="KAK1863069.1"/>
    </source>
</evidence>
<sequence length="169" mass="19248">MLRSLWGETIDYVLSALAQDGGDIIVPVRLPLLFLMSSFGRGKALIFREASRYLYADAKESAFRTSRPVKGRGVVALGVSFNDLFRIRDVDEMGLIYRFIHLFYDDYKDKKFNYKDVLTQARGLVESWAGRGTRRDVVVLLVDEIGKLRTGTAELTCNRLGMDVPYLIR</sequence>
<protein>
    <submittedName>
        <fullName evidence="1">Uncharacterized protein</fullName>
    </submittedName>
</protein>
<keyword evidence="2" id="KW-1185">Reference proteome</keyword>